<organism evidence="8 9">
    <name type="scientific">Nocardia aobensis</name>
    <dbReference type="NCBI Taxonomy" id="257277"/>
    <lineage>
        <taxon>Bacteria</taxon>
        <taxon>Bacillati</taxon>
        <taxon>Actinomycetota</taxon>
        <taxon>Actinomycetes</taxon>
        <taxon>Mycobacteriales</taxon>
        <taxon>Nocardiaceae</taxon>
        <taxon>Nocardia</taxon>
    </lineage>
</organism>
<keyword evidence="1" id="KW-0678">Repressor</keyword>
<reference evidence="8 9" key="1">
    <citation type="submission" date="2024-10" db="EMBL/GenBank/DDBJ databases">
        <title>The Natural Products Discovery Center: Release of the First 8490 Sequenced Strains for Exploring Actinobacteria Biosynthetic Diversity.</title>
        <authorList>
            <person name="Kalkreuter E."/>
            <person name="Kautsar S.A."/>
            <person name="Yang D."/>
            <person name="Bader C.D."/>
            <person name="Teijaro C.N."/>
            <person name="Fluegel L."/>
            <person name="Davis C.M."/>
            <person name="Simpson J.R."/>
            <person name="Lauterbach L."/>
            <person name="Steele A.D."/>
            <person name="Gui C."/>
            <person name="Meng S."/>
            <person name="Li G."/>
            <person name="Viehrig K."/>
            <person name="Ye F."/>
            <person name="Su P."/>
            <person name="Kiefer A.F."/>
            <person name="Nichols A."/>
            <person name="Cepeda A.J."/>
            <person name="Yan W."/>
            <person name="Fan B."/>
            <person name="Jiang Y."/>
            <person name="Adhikari A."/>
            <person name="Zheng C.-J."/>
            <person name="Schuster L."/>
            <person name="Cowan T.M."/>
            <person name="Smanski M.J."/>
            <person name="Chevrette M.G."/>
            <person name="De Carvalho L.P.S."/>
            <person name="Shen B."/>
        </authorList>
    </citation>
    <scope>NUCLEOTIDE SEQUENCE [LARGE SCALE GENOMIC DNA]</scope>
    <source>
        <strain evidence="8 9">NPDC004119</strain>
    </source>
</reference>
<accession>A0ABW6PFK4</accession>
<dbReference type="PROSITE" id="PS50977">
    <property type="entry name" value="HTH_TETR_2"/>
    <property type="match status" value="1"/>
</dbReference>
<feature type="DNA-binding region" description="H-T-H motif" evidence="5">
    <location>
        <begin position="42"/>
        <end position="61"/>
    </location>
</feature>
<keyword evidence="9" id="KW-1185">Reference proteome</keyword>
<keyword evidence="3 5" id="KW-0238">DNA-binding</keyword>
<evidence type="ECO:0000313" key="8">
    <source>
        <dbReference type="EMBL" id="MFF0501969.1"/>
    </source>
</evidence>
<evidence type="ECO:0000313" key="9">
    <source>
        <dbReference type="Proteomes" id="UP001601442"/>
    </source>
</evidence>
<dbReference type="PANTHER" id="PTHR30055">
    <property type="entry name" value="HTH-TYPE TRANSCRIPTIONAL REGULATOR RUTR"/>
    <property type="match status" value="1"/>
</dbReference>
<dbReference type="Pfam" id="PF00440">
    <property type="entry name" value="TetR_N"/>
    <property type="match status" value="1"/>
</dbReference>
<protein>
    <submittedName>
        <fullName evidence="8">TetR/AcrR family transcriptional regulator</fullName>
    </submittedName>
</protein>
<evidence type="ECO:0000259" key="7">
    <source>
        <dbReference type="PROSITE" id="PS50977"/>
    </source>
</evidence>
<evidence type="ECO:0000256" key="3">
    <source>
        <dbReference type="ARBA" id="ARBA00023125"/>
    </source>
</evidence>
<sequence>MASTTGQRSSRSADRSSRAGRRQEYIDAAAKVFYLRGYDSATIGNIAESLDVTKAALYYYIESKEDLLFEIIREMHLLNMANLERCREIGGKARSRLWHYFCGHTLVNLENIEKSTVVYRDLAHLSQDRRKEIIALRDETQQFVRELLNQAVAEKSVCEKLNVEFASIEMFTTANAVYSWFRADGSAQPVEAAERMADYIIGGVSCTGPDDLSCPRHHPPK</sequence>
<evidence type="ECO:0000256" key="5">
    <source>
        <dbReference type="PROSITE-ProRule" id="PRU00335"/>
    </source>
</evidence>
<dbReference type="Gene3D" id="1.10.10.60">
    <property type="entry name" value="Homeodomain-like"/>
    <property type="match status" value="1"/>
</dbReference>
<dbReference type="SUPFAM" id="SSF46689">
    <property type="entry name" value="Homeodomain-like"/>
    <property type="match status" value="1"/>
</dbReference>
<dbReference type="PRINTS" id="PR00455">
    <property type="entry name" value="HTHTETR"/>
</dbReference>
<dbReference type="Gene3D" id="1.10.357.10">
    <property type="entry name" value="Tetracycline Repressor, domain 2"/>
    <property type="match status" value="1"/>
</dbReference>
<feature type="compositionally biased region" description="Basic and acidic residues" evidence="6">
    <location>
        <begin position="11"/>
        <end position="20"/>
    </location>
</feature>
<evidence type="ECO:0000256" key="1">
    <source>
        <dbReference type="ARBA" id="ARBA00022491"/>
    </source>
</evidence>
<evidence type="ECO:0000256" key="2">
    <source>
        <dbReference type="ARBA" id="ARBA00023015"/>
    </source>
</evidence>
<keyword evidence="2" id="KW-0805">Transcription regulation</keyword>
<dbReference type="Pfam" id="PF17932">
    <property type="entry name" value="TetR_C_24"/>
    <property type="match status" value="1"/>
</dbReference>
<dbReference type="InterPro" id="IPR009057">
    <property type="entry name" value="Homeodomain-like_sf"/>
</dbReference>
<dbReference type="InterPro" id="IPR041490">
    <property type="entry name" value="KstR2_TetR_C"/>
</dbReference>
<name>A0ABW6PFK4_9NOCA</name>
<keyword evidence="4" id="KW-0804">Transcription</keyword>
<feature type="compositionally biased region" description="Low complexity" evidence="6">
    <location>
        <begin position="1"/>
        <end position="10"/>
    </location>
</feature>
<evidence type="ECO:0000256" key="6">
    <source>
        <dbReference type="SAM" id="MobiDB-lite"/>
    </source>
</evidence>
<proteinExistence type="predicted"/>
<comment type="caution">
    <text evidence="8">The sequence shown here is derived from an EMBL/GenBank/DDBJ whole genome shotgun (WGS) entry which is preliminary data.</text>
</comment>
<dbReference type="InterPro" id="IPR036271">
    <property type="entry name" value="Tet_transcr_reg_TetR-rel_C_sf"/>
</dbReference>
<dbReference type="SUPFAM" id="SSF48498">
    <property type="entry name" value="Tetracyclin repressor-like, C-terminal domain"/>
    <property type="match status" value="1"/>
</dbReference>
<dbReference type="InterPro" id="IPR050109">
    <property type="entry name" value="HTH-type_TetR-like_transc_reg"/>
</dbReference>
<dbReference type="Proteomes" id="UP001601442">
    <property type="component" value="Unassembled WGS sequence"/>
</dbReference>
<dbReference type="InterPro" id="IPR001647">
    <property type="entry name" value="HTH_TetR"/>
</dbReference>
<dbReference type="PANTHER" id="PTHR30055:SF175">
    <property type="entry name" value="HTH-TYPE TRANSCRIPTIONAL REPRESSOR KSTR2"/>
    <property type="match status" value="1"/>
</dbReference>
<feature type="region of interest" description="Disordered" evidence="6">
    <location>
        <begin position="1"/>
        <end position="20"/>
    </location>
</feature>
<dbReference type="RefSeq" id="WP_387402040.1">
    <property type="nucleotide sequence ID" value="NZ_JBIAMT010000017.1"/>
</dbReference>
<evidence type="ECO:0000256" key="4">
    <source>
        <dbReference type="ARBA" id="ARBA00023163"/>
    </source>
</evidence>
<feature type="domain" description="HTH tetR-type" evidence="7">
    <location>
        <begin position="19"/>
        <end position="79"/>
    </location>
</feature>
<gene>
    <name evidence="8" type="ORF">ACFYU5_36705</name>
</gene>
<dbReference type="EMBL" id="JBIAMT010000017">
    <property type="protein sequence ID" value="MFF0501969.1"/>
    <property type="molecule type" value="Genomic_DNA"/>
</dbReference>